<dbReference type="Pfam" id="PF01494">
    <property type="entry name" value="FAD_binding_3"/>
    <property type="match status" value="2"/>
</dbReference>
<evidence type="ECO:0000259" key="3">
    <source>
        <dbReference type="Pfam" id="PF01494"/>
    </source>
</evidence>
<feature type="region of interest" description="Disordered" evidence="2">
    <location>
        <begin position="148"/>
        <end position="167"/>
    </location>
</feature>
<accession>A0ABU9WZE4</accession>
<evidence type="ECO:0000313" key="4">
    <source>
        <dbReference type="EMBL" id="MEN2744567.1"/>
    </source>
</evidence>
<dbReference type="EMBL" id="JBDFRB010000005">
    <property type="protein sequence ID" value="MEN2744567.1"/>
    <property type="molecule type" value="Genomic_DNA"/>
</dbReference>
<proteinExistence type="predicted"/>
<feature type="compositionally biased region" description="Low complexity" evidence="2">
    <location>
        <begin position="151"/>
        <end position="165"/>
    </location>
</feature>
<keyword evidence="1" id="KW-0560">Oxidoreductase</keyword>
<dbReference type="PANTHER" id="PTHR43476:SF3">
    <property type="entry name" value="FAD-BINDING MONOOXYGENASE"/>
    <property type="match status" value="1"/>
</dbReference>
<dbReference type="Gene3D" id="3.30.70.2450">
    <property type="match status" value="1"/>
</dbReference>
<dbReference type="PRINTS" id="PR00420">
    <property type="entry name" value="RNGMNOXGNASE"/>
</dbReference>
<feature type="compositionally biased region" description="Basic and acidic residues" evidence="2">
    <location>
        <begin position="361"/>
        <end position="374"/>
    </location>
</feature>
<dbReference type="Gene3D" id="3.50.50.60">
    <property type="entry name" value="FAD/NAD(P)-binding domain"/>
    <property type="match status" value="1"/>
</dbReference>
<gene>
    <name evidence="4" type="ORF">ABCQ75_08425</name>
</gene>
<evidence type="ECO:0000256" key="1">
    <source>
        <dbReference type="ARBA" id="ARBA00023002"/>
    </source>
</evidence>
<evidence type="ECO:0000313" key="5">
    <source>
        <dbReference type="Proteomes" id="UP001422074"/>
    </source>
</evidence>
<protein>
    <submittedName>
        <fullName evidence="4">NAD(P)/FAD-dependent oxidoreductase</fullName>
    </submittedName>
</protein>
<evidence type="ECO:0000256" key="2">
    <source>
        <dbReference type="SAM" id="MobiDB-lite"/>
    </source>
</evidence>
<dbReference type="InterPro" id="IPR036188">
    <property type="entry name" value="FAD/NAD-bd_sf"/>
</dbReference>
<reference evidence="4 5" key="1">
    <citation type="submission" date="2024-05" db="EMBL/GenBank/DDBJ databases">
        <title>Sinomonas sp. nov., isolated from a waste landfill.</title>
        <authorList>
            <person name="Zhao Y."/>
        </authorList>
    </citation>
    <scope>NUCLEOTIDE SEQUENCE [LARGE SCALE GENOMIC DNA]</scope>
    <source>
        <strain evidence="4 5">CCTCC AB2014300</strain>
    </source>
</reference>
<keyword evidence="5" id="KW-1185">Reference proteome</keyword>
<comment type="caution">
    <text evidence="4">The sequence shown here is derived from an EMBL/GenBank/DDBJ whole genome shotgun (WGS) entry which is preliminary data.</text>
</comment>
<feature type="domain" description="FAD-binding" evidence="3">
    <location>
        <begin position="226"/>
        <end position="358"/>
    </location>
</feature>
<organism evidence="4 5">
    <name type="scientific">Sinomonas halotolerans</name>
    <dbReference type="NCBI Taxonomy" id="1644133"/>
    <lineage>
        <taxon>Bacteria</taxon>
        <taxon>Bacillati</taxon>
        <taxon>Actinomycetota</taxon>
        <taxon>Actinomycetes</taxon>
        <taxon>Micrococcales</taxon>
        <taxon>Micrococcaceae</taxon>
        <taxon>Sinomonas</taxon>
    </lineage>
</organism>
<sequence length="444" mass="46477">MDGRREAHDAVIVGAGPAGLCLGVLLARAGVGVVVLEARTEPTRHSRAIGIHPPGQRVLAAAGALGPLAEAGTWIREGVARSRTGGQAREVGRLAFEPPILAVPQWRTEAALEARLEELAPGAIRRGVRAVRVEQGASGVVVRCTAGDAEPPAGTGSPAGDAGPPAGIGGPVGEMRLGARWAVVAAGARSALLPAEMGDWTAEMGYWAAEMGGSPRTFPDAYLMGDFPDTLPPRDATRAVLHLEPEGIVESFPLPGGLRRWVVHLDAPATGADPARLAGIIAERTGAAVEPASCAMLSAFTVSERLAPRLRAGRVLRIGDAAHEVSPIGGQGMTLGWLDAEAFAPLIAADFRGARSAARPEPARPEPARPEPARPEPAWPELWAAAERGRLRAARLAARQARLNMALGRPLPPRTMAARNALFALAYRIPWLARRTAARFTMRA</sequence>
<name>A0ABU9WZE4_9MICC</name>
<dbReference type="PANTHER" id="PTHR43476">
    <property type="entry name" value="3-(3-HYDROXY-PHENYL)PROPIONATE/3-HYDROXYCINNAMIC ACID HYDROXYLASE"/>
    <property type="match status" value="1"/>
</dbReference>
<dbReference type="Proteomes" id="UP001422074">
    <property type="component" value="Unassembled WGS sequence"/>
</dbReference>
<dbReference type="InterPro" id="IPR050631">
    <property type="entry name" value="PheA/TfdB_FAD_monoxygenase"/>
</dbReference>
<dbReference type="RefSeq" id="WP_345884668.1">
    <property type="nucleotide sequence ID" value="NZ_JBDFRB010000005.1"/>
</dbReference>
<feature type="domain" description="FAD-binding" evidence="3">
    <location>
        <begin position="9"/>
        <end position="146"/>
    </location>
</feature>
<feature type="region of interest" description="Disordered" evidence="2">
    <location>
        <begin position="357"/>
        <end position="376"/>
    </location>
</feature>
<dbReference type="InterPro" id="IPR002938">
    <property type="entry name" value="FAD-bd"/>
</dbReference>
<dbReference type="SUPFAM" id="SSF51905">
    <property type="entry name" value="FAD/NAD(P)-binding domain"/>
    <property type="match status" value="1"/>
</dbReference>